<reference evidence="1" key="1">
    <citation type="submission" date="2018-02" db="EMBL/GenBank/DDBJ databases">
        <title>Rhizophora mucronata_Transcriptome.</title>
        <authorList>
            <person name="Meera S.P."/>
            <person name="Sreeshan A."/>
            <person name="Augustine A."/>
        </authorList>
    </citation>
    <scope>NUCLEOTIDE SEQUENCE</scope>
    <source>
        <tissue evidence="1">Leaf</tissue>
    </source>
</reference>
<dbReference type="AlphaFoldDB" id="A0A2P2N707"/>
<proteinExistence type="predicted"/>
<evidence type="ECO:0000313" key="1">
    <source>
        <dbReference type="EMBL" id="MBX38253.1"/>
    </source>
</evidence>
<dbReference type="EMBL" id="GGEC01057769">
    <property type="protein sequence ID" value="MBX38253.1"/>
    <property type="molecule type" value="Transcribed_RNA"/>
</dbReference>
<organism evidence="1">
    <name type="scientific">Rhizophora mucronata</name>
    <name type="common">Asiatic mangrove</name>
    <dbReference type="NCBI Taxonomy" id="61149"/>
    <lineage>
        <taxon>Eukaryota</taxon>
        <taxon>Viridiplantae</taxon>
        <taxon>Streptophyta</taxon>
        <taxon>Embryophyta</taxon>
        <taxon>Tracheophyta</taxon>
        <taxon>Spermatophyta</taxon>
        <taxon>Magnoliopsida</taxon>
        <taxon>eudicotyledons</taxon>
        <taxon>Gunneridae</taxon>
        <taxon>Pentapetalae</taxon>
        <taxon>rosids</taxon>
        <taxon>fabids</taxon>
        <taxon>Malpighiales</taxon>
        <taxon>Rhizophoraceae</taxon>
        <taxon>Rhizophora</taxon>
    </lineage>
</organism>
<protein>
    <submittedName>
        <fullName evidence="1">Uncharacterized protein</fullName>
    </submittedName>
</protein>
<accession>A0A2P2N707</accession>
<name>A0A2P2N707_RHIMU</name>
<sequence>MGMIVGWRKDLPSFLLKTCYAALMVKKLMPHLSRNCSVILLILKQNPANSHDYYATTIISTRKSKP</sequence>